<dbReference type="PANTHER" id="PTHR42849:SF1">
    <property type="entry name" value="N-ACETYLNEURAMINATE LYASE"/>
    <property type="match status" value="1"/>
</dbReference>
<feature type="active site" description="Proton donor/acceptor" evidence="3">
    <location>
        <position position="136"/>
    </location>
</feature>
<gene>
    <name evidence="5" type="ORF">SAMN02745150_01147</name>
</gene>
<organism evidence="5 6">
    <name type="scientific">Brevinema andersonii</name>
    <dbReference type="NCBI Taxonomy" id="34097"/>
    <lineage>
        <taxon>Bacteria</taxon>
        <taxon>Pseudomonadati</taxon>
        <taxon>Spirochaetota</taxon>
        <taxon>Spirochaetia</taxon>
        <taxon>Brevinematales</taxon>
        <taxon>Brevinemataceae</taxon>
        <taxon>Brevinema</taxon>
    </lineage>
</organism>
<dbReference type="GO" id="GO:0008747">
    <property type="term" value="F:N-acetylneuraminate lyase activity"/>
    <property type="evidence" value="ECO:0007669"/>
    <property type="project" value="TreeGrafter"/>
</dbReference>
<dbReference type="Proteomes" id="UP000240042">
    <property type="component" value="Unassembled WGS sequence"/>
</dbReference>
<dbReference type="Gene3D" id="3.20.20.70">
    <property type="entry name" value="Aldolase class I"/>
    <property type="match status" value="1"/>
</dbReference>
<feature type="active site" description="Schiff-base intermediate with substrate" evidence="3">
    <location>
        <position position="164"/>
    </location>
</feature>
<dbReference type="RefSeq" id="WP_092319545.1">
    <property type="nucleotide sequence ID" value="NZ_FOKY01000014.1"/>
</dbReference>
<dbReference type="OrthoDB" id="9782828at2"/>
<dbReference type="SMART" id="SM01130">
    <property type="entry name" value="DHDPS"/>
    <property type="match status" value="1"/>
</dbReference>
<protein>
    <submittedName>
        <fullName evidence="5">N-acetylneuraminate lyase</fullName>
    </submittedName>
</protein>
<proteinExistence type="inferred from homology"/>
<dbReference type="STRING" id="34097.SAMN02745150_01147"/>
<dbReference type="GO" id="GO:0005829">
    <property type="term" value="C:cytosol"/>
    <property type="evidence" value="ECO:0007669"/>
    <property type="project" value="TreeGrafter"/>
</dbReference>
<evidence type="ECO:0000256" key="2">
    <source>
        <dbReference type="PIRNR" id="PIRNR001365"/>
    </source>
</evidence>
<evidence type="ECO:0000313" key="6">
    <source>
        <dbReference type="Proteomes" id="UP000240042"/>
    </source>
</evidence>
<keyword evidence="6" id="KW-1185">Reference proteome</keyword>
<sequence length="301" mass="33650">MLNKYKGIFPAFYACYDDQGNISPERIHNLVEFYISKGIKGLYVGGSSGECIYQTFDERKIVLKEVMKVAKNRLIIIAHVGMPSTRDSIILAEYAKECGVDALSSIPPIYFPLSDQSVEEYWGSIAAATDLDFFIYNIPQFTNYSLSKQVYQNLLNYPQIVGVKNSSIDVLDIITQKMYATKEVIVFNGPDEQYLGGRIMGADGGIGGTYGVMPELYLKLEELFISGNLVEAQKLQMAINEIIFELCGFSGHMYSVIKAILKLKGINIGTVRAPLMSVNISDLDKIQKLSEKIEYTVSKFQ</sequence>
<reference evidence="6" key="1">
    <citation type="submission" date="2016-10" db="EMBL/GenBank/DDBJ databases">
        <authorList>
            <person name="Varghese N."/>
            <person name="Submissions S."/>
        </authorList>
    </citation>
    <scope>NUCLEOTIDE SEQUENCE [LARGE SCALE GENOMIC DNA]</scope>
    <source>
        <strain evidence="6">ATCC 43811</strain>
    </source>
</reference>
<dbReference type="InterPro" id="IPR002220">
    <property type="entry name" value="DapA-like"/>
</dbReference>
<evidence type="ECO:0000256" key="1">
    <source>
        <dbReference type="ARBA" id="ARBA00023239"/>
    </source>
</evidence>
<evidence type="ECO:0000313" key="5">
    <source>
        <dbReference type="EMBL" id="SFB87550.1"/>
    </source>
</evidence>
<dbReference type="SUPFAM" id="SSF51569">
    <property type="entry name" value="Aldolase"/>
    <property type="match status" value="1"/>
</dbReference>
<dbReference type="AlphaFoldDB" id="A0A1I1ERK1"/>
<accession>A0A1I1ERK1</accession>
<name>A0A1I1ERK1_BREAD</name>
<evidence type="ECO:0000256" key="3">
    <source>
        <dbReference type="PIRSR" id="PIRSR001365-1"/>
    </source>
</evidence>
<dbReference type="GO" id="GO:0019262">
    <property type="term" value="P:N-acetylneuraminate catabolic process"/>
    <property type="evidence" value="ECO:0007669"/>
    <property type="project" value="TreeGrafter"/>
</dbReference>
<dbReference type="PIRSF" id="PIRSF001365">
    <property type="entry name" value="DHDPS"/>
    <property type="match status" value="1"/>
</dbReference>
<dbReference type="PANTHER" id="PTHR42849">
    <property type="entry name" value="N-ACETYLNEURAMINATE LYASE"/>
    <property type="match status" value="1"/>
</dbReference>
<keyword evidence="1 2" id="KW-0456">Lyase</keyword>
<dbReference type="InterPro" id="IPR013785">
    <property type="entry name" value="Aldolase_TIM"/>
</dbReference>
<feature type="binding site" evidence="4">
    <location>
        <position position="206"/>
    </location>
    <ligand>
        <name>pyruvate</name>
        <dbReference type="ChEBI" id="CHEBI:15361"/>
    </ligand>
</feature>
<dbReference type="Pfam" id="PF00701">
    <property type="entry name" value="DHDPS"/>
    <property type="match status" value="1"/>
</dbReference>
<dbReference type="PRINTS" id="PR00146">
    <property type="entry name" value="DHPICSNTHASE"/>
</dbReference>
<comment type="similarity">
    <text evidence="2">Belongs to the DapA family.</text>
</comment>
<evidence type="ECO:0000256" key="4">
    <source>
        <dbReference type="PIRSR" id="PIRSR001365-2"/>
    </source>
</evidence>
<dbReference type="EMBL" id="FOKY01000014">
    <property type="protein sequence ID" value="SFB87550.1"/>
    <property type="molecule type" value="Genomic_DNA"/>
</dbReference>